<comment type="caution">
    <text evidence="3">The sequence shown here is derived from an EMBL/GenBank/DDBJ whole genome shotgun (WGS) entry which is preliminary data.</text>
</comment>
<evidence type="ECO:0000313" key="4">
    <source>
        <dbReference type="Proteomes" id="UP000051264"/>
    </source>
</evidence>
<evidence type="ECO:0000256" key="1">
    <source>
        <dbReference type="ARBA" id="ARBA00022933"/>
    </source>
</evidence>
<dbReference type="Pfam" id="PF07355">
    <property type="entry name" value="GRDB"/>
    <property type="match status" value="1"/>
</dbReference>
<dbReference type="eggNOG" id="COG1978">
    <property type="taxonomic scope" value="Bacteria"/>
</dbReference>
<protein>
    <submittedName>
        <fullName evidence="3">Uncharacterized protein</fullName>
    </submittedName>
</protein>
<gene>
    <name evidence="3" type="ORF">FC69_GL000135</name>
</gene>
<organism evidence="3 4">
    <name type="scientific">Latilactobacillus fuchuensis DSM 14340 = JCM 11249</name>
    <dbReference type="NCBI Taxonomy" id="1423747"/>
    <lineage>
        <taxon>Bacteria</taxon>
        <taxon>Bacillati</taxon>
        <taxon>Bacillota</taxon>
        <taxon>Bacilli</taxon>
        <taxon>Lactobacillales</taxon>
        <taxon>Lactobacillaceae</taxon>
        <taxon>Latilactobacillus</taxon>
    </lineage>
</organism>
<dbReference type="GO" id="GO:0050485">
    <property type="term" value="F:oxidoreductase activity, acting on X-H and Y-H to form an X-Y bond, with a disulfide as acceptor"/>
    <property type="evidence" value="ECO:0007669"/>
    <property type="project" value="InterPro"/>
</dbReference>
<dbReference type="InterPro" id="IPR010187">
    <property type="entry name" value="Various_sel_PB"/>
</dbReference>
<dbReference type="NCBIfam" id="NF041545">
    <property type="entry name" value="GrdB_like_no_Se"/>
    <property type="match status" value="1"/>
</dbReference>
<evidence type="ECO:0000256" key="2">
    <source>
        <dbReference type="ARBA" id="ARBA00023002"/>
    </source>
</evidence>
<keyword evidence="2" id="KW-0560">Oxidoreductase</keyword>
<dbReference type="Proteomes" id="UP000051264">
    <property type="component" value="Unassembled WGS sequence"/>
</dbReference>
<dbReference type="InterPro" id="IPR048083">
    <property type="entry name" value="GrdB-like"/>
</dbReference>
<accession>A0A0R1RPS4</accession>
<sequence>MKVIVLLDQMQAGLGGKEKANTPLGGKKLAMGAADTYDKVLKKNGSEVMGTFYCGTDYYQGNKAEVQRKVTKMCEKMQADVVIAGPTYDYPEFATMACELADQLQKETAIPVVVSIAIEKNQTLIEDYQKLLTIVKMPKKGGTGLSDSIDRTIELCQLKVEQADITEFAQQYCY</sequence>
<proteinExistence type="predicted"/>
<dbReference type="OrthoDB" id="9764267at2"/>
<evidence type="ECO:0000313" key="3">
    <source>
        <dbReference type="EMBL" id="KRL58705.1"/>
    </source>
</evidence>
<dbReference type="RefSeq" id="WP_025082685.1">
    <property type="nucleotide sequence ID" value="NZ_AZEX01000064.1"/>
</dbReference>
<dbReference type="STRING" id="1423747.FC69_GL000135"/>
<dbReference type="EMBL" id="AZEX01000064">
    <property type="protein sequence ID" value="KRL58705.1"/>
    <property type="molecule type" value="Genomic_DNA"/>
</dbReference>
<reference evidence="3 4" key="1">
    <citation type="journal article" date="2015" name="Genome Announc.">
        <title>Expanding the biotechnology potential of lactobacilli through comparative genomics of 213 strains and associated genera.</title>
        <authorList>
            <person name="Sun Z."/>
            <person name="Harris H.M."/>
            <person name="McCann A."/>
            <person name="Guo C."/>
            <person name="Argimon S."/>
            <person name="Zhang W."/>
            <person name="Yang X."/>
            <person name="Jeffery I.B."/>
            <person name="Cooney J.C."/>
            <person name="Kagawa T.F."/>
            <person name="Liu W."/>
            <person name="Song Y."/>
            <person name="Salvetti E."/>
            <person name="Wrobel A."/>
            <person name="Rasinkangas P."/>
            <person name="Parkhill J."/>
            <person name="Rea M.C."/>
            <person name="O'Sullivan O."/>
            <person name="Ritari J."/>
            <person name="Douillard F.P."/>
            <person name="Paul Ross R."/>
            <person name="Yang R."/>
            <person name="Briner A.E."/>
            <person name="Felis G.E."/>
            <person name="de Vos W.M."/>
            <person name="Barrangou R."/>
            <person name="Klaenhammer T.R."/>
            <person name="Caufield P.W."/>
            <person name="Cui Y."/>
            <person name="Zhang H."/>
            <person name="O'Toole P.W."/>
        </authorList>
    </citation>
    <scope>NUCLEOTIDE SEQUENCE [LARGE SCALE GENOMIC DNA]</scope>
    <source>
        <strain evidence="3 4">DSM 14340</strain>
    </source>
</reference>
<name>A0A0R1RPS4_9LACO</name>
<keyword evidence="1" id="KW-0712">Selenocysteine</keyword>
<dbReference type="PATRIC" id="fig|1423747.3.peg.137"/>
<dbReference type="AlphaFoldDB" id="A0A0R1RPS4"/>